<comment type="caution">
    <text evidence="1">The sequence shown here is derived from an EMBL/GenBank/DDBJ whole genome shotgun (WGS) entry which is preliminary data.</text>
</comment>
<gene>
    <name evidence="1" type="ORF">OVN521_LOCUS36837</name>
</gene>
<name>A0A820R8A8_9BILA</name>
<sequence>MYRLYLFRLDLKPYQNAVTIWSTDYHISPINDLKGLLKPLGVMFFDKSLSDNCDETNSCAKYLHILSKNTGMNPSNEIRRRFYEFYKNQMELNVVDAFVCFHPASMCELYMPFNRSIIVIASTRYELGRFEPDQWQKWNANLKEIASDPRNLVAANNLYDVEYIRYFTGLNVTLLPSFCSYTNVHYNPTRKEFLLAATHNFYFEDFFLKQLDKYLKTVVLSDMIVIKTKALYKHYKYSALSHHPAIIHVPYQVSTMSLFEQYRMSIPLLVPSLDLLTEWQYQYGVVNERTWDNLNYGKRPNGSRITGESRNVPDPNDEFDRNAIRTKSFVVHYYQIRKSVLATENLGV</sequence>
<organism evidence="1 2">
    <name type="scientific">Rotaria magnacalcarata</name>
    <dbReference type="NCBI Taxonomy" id="392030"/>
    <lineage>
        <taxon>Eukaryota</taxon>
        <taxon>Metazoa</taxon>
        <taxon>Spiralia</taxon>
        <taxon>Gnathifera</taxon>
        <taxon>Rotifera</taxon>
        <taxon>Eurotatoria</taxon>
        <taxon>Bdelloidea</taxon>
        <taxon>Philodinida</taxon>
        <taxon>Philodinidae</taxon>
        <taxon>Rotaria</taxon>
    </lineage>
</organism>
<proteinExistence type="predicted"/>
<accession>A0A820R8A8</accession>
<evidence type="ECO:0000313" key="2">
    <source>
        <dbReference type="Proteomes" id="UP000663866"/>
    </source>
</evidence>
<protein>
    <submittedName>
        <fullName evidence="1">Uncharacterized protein</fullName>
    </submittedName>
</protein>
<evidence type="ECO:0000313" key="1">
    <source>
        <dbReference type="EMBL" id="CAF4433219.1"/>
    </source>
</evidence>
<reference evidence="1" key="1">
    <citation type="submission" date="2021-02" db="EMBL/GenBank/DDBJ databases">
        <authorList>
            <person name="Nowell W R."/>
        </authorList>
    </citation>
    <scope>NUCLEOTIDE SEQUENCE</scope>
</reference>
<dbReference type="AlphaFoldDB" id="A0A820R8A8"/>
<dbReference type="EMBL" id="CAJOBG010044074">
    <property type="protein sequence ID" value="CAF4433219.1"/>
    <property type="molecule type" value="Genomic_DNA"/>
</dbReference>
<keyword evidence="2" id="KW-1185">Reference proteome</keyword>
<dbReference type="Proteomes" id="UP000663866">
    <property type="component" value="Unassembled WGS sequence"/>
</dbReference>